<dbReference type="PATRIC" id="fig|1434106.5.peg.1799"/>
<evidence type="ECO:0000313" key="12">
    <source>
        <dbReference type="EMBL" id="AKB57916.1"/>
    </source>
</evidence>
<name>A0A0E3LQA2_METBA</name>
<feature type="binding site" description="in other chain" evidence="8">
    <location>
        <position position="125"/>
    </location>
    <ligand>
        <name>deamido-NAD(+)</name>
        <dbReference type="ChEBI" id="CHEBI:58437"/>
        <note>ligand shared between two neighboring subunits</note>
    </ligand>
</feature>
<gene>
    <name evidence="8" type="primary">nadE</name>
    <name evidence="12" type="ORF">MSBR2_1400</name>
</gene>
<feature type="domain" description="NAD/GMP synthase" evidence="11">
    <location>
        <begin position="18"/>
        <end position="260"/>
    </location>
</feature>
<dbReference type="HOGENOM" id="CLU_059327_1_1_2"/>
<dbReference type="Pfam" id="PF02540">
    <property type="entry name" value="NAD_synthase"/>
    <property type="match status" value="1"/>
</dbReference>
<dbReference type="EMBL" id="CP009530">
    <property type="protein sequence ID" value="AKB57916.1"/>
    <property type="molecule type" value="Genomic_DNA"/>
</dbReference>
<dbReference type="NCBIfam" id="NF010587">
    <property type="entry name" value="PRK13980.1"/>
    <property type="match status" value="1"/>
</dbReference>
<feature type="binding site" evidence="8">
    <location>
        <position position="150"/>
    </location>
    <ligand>
        <name>Mg(2+)</name>
        <dbReference type="ChEBI" id="CHEBI:18420"/>
    </ligand>
</feature>
<sequence length="265" mass="28826">MPDEYQGIDSMNLEIAQNRIIDFIRNETRKAGVDGAVVGISGGIDSALAATLTVKALGKDKVLGIHMPESGLTPSEDSKDAKTLADCLGIEFQTIDISGIISAFMASVPESESTDRLSMGNLKARIRMSLLYFHANRMNRMVIGTGNKTEILLGYFTKYGDGGVDLEPIGGLYKTEVWELSRRLGVPDSLITKKPSAGLWAGQTDEAELGISYLKVDEVLKKLEQNEDSETILNTLGISAEQLNSVMNRIEKSEHKRNAPPVPPN</sequence>
<dbReference type="CDD" id="cd00553">
    <property type="entry name" value="NAD_synthase"/>
    <property type="match status" value="1"/>
</dbReference>
<feature type="binding site" evidence="8">
    <location>
        <position position="196"/>
    </location>
    <ligand>
        <name>ATP</name>
        <dbReference type="ChEBI" id="CHEBI:30616"/>
    </ligand>
</feature>
<dbReference type="GO" id="GO:0004359">
    <property type="term" value="F:glutaminase activity"/>
    <property type="evidence" value="ECO:0007669"/>
    <property type="project" value="InterPro"/>
</dbReference>
<dbReference type="GO" id="GO:0008795">
    <property type="term" value="F:NAD+ synthase activity"/>
    <property type="evidence" value="ECO:0007669"/>
    <property type="project" value="UniProtKB-UniRule"/>
</dbReference>
<keyword evidence="6 8" id="KW-0460">Magnesium</keyword>
<organism evidence="12 13">
    <name type="scientific">Methanosarcina barkeri 227</name>
    <dbReference type="NCBI Taxonomy" id="1434106"/>
    <lineage>
        <taxon>Archaea</taxon>
        <taxon>Methanobacteriati</taxon>
        <taxon>Methanobacteriota</taxon>
        <taxon>Stenosarchaea group</taxon>
        <taxon>Methanomicrobia</taxon>
        <taxon>Methanosarcinales</taxon>
        <taxon>Methanosarcinaceae</taxon>
        <taxon>Methanosarcina</taxon>
    </lineage>
</organism>
<comment type="pathway">
    <text evidence="8">Cofactor biosynthesis; NAD(+) biosynthesis; NAD(+) from deamido-NAD(+) (ammonia route): step 1/1.</text>
</comment>
<dbReference type="Proteomes" id="UP000033079">
    <property type="component" value="Chromosome"/>
</dbReference>
<evidence type="ECO:0000256" key="3">
    <source>
        <dbReference type="ARBA" id="ARBA00022723"/>
    </source>
</evidence>
<comment type="subunit">
    <text evidence="8">Homodimer.</text>
</comment>
<dbReference type="UniPathway" id="UPA00253">
    <property type="reaction ID" value="UER00333"/>
</dbReference>
<proteinExistence type="inferred from homology"/>
<keyword evidence="2 8" id="KW-0436">Ligase</keyword>
<protein>
    <recommendedName>
        <fullName evidence="8 10">NH(3)-dependent NAD(+) synthetase</fullName>
        <ecNumber evidence="8 10">6.3.1.5</ecNumber>
    </recommendedName>
</protein>
<keyword evidence="4 8" id="KW-0547">Nucleotide-binding</keyword>
<dbReference type="FunFam" id="3.40.50.620:FF:000106">
    <property type="entry name" value="Glutamine-dependent NAD(+) synthetase"/>
    <property type="match status" value="1"/>
</dbReference>
<keyword evidence="3 8" id="KW-0479">Metal-binding</keyword>
<dbReference type="GO" id="GO:0003952">
    <property type="term" value="F:NAD+ synthase (glutamine-hydrolyzing) activity"/>
    <property type="evidence" value="ECO:0007669"/>
    <property type="project" value="InterPro"/>
</dbReference>
<keyword evidence="5 8" id="KW-0067">ATP-binding</keyword>
<feature type="binding site" evidence="8">
    <location>
        <position position="45"/>
    </location>
    <ligand>
        <name>Mg(2+)</name>
        <dbReference type="ChEBI" id="CHEBI:18420"/>
    </ligand>
</feature>
<dbReference type="InterPro" id="IPR022926">
    <property type="entry name" value="NH(3)-dep_NAD(+)_synth"/>
</dbReference>
<dbReference type="GO" id="GO:0009435">
    <property type="term" value="P:NAD+ biosynthetic process"/>
    <property type="evidence" value="ECO:0007669"/>
    <property type="project" value="UniProtKB-UniRule"/>
</dbReference>
<dbReference type="GO" id="GO:0005737">
    <property type="term" value="C:cytoplasm"/>
    <property type="evidence" value="ECO:0007669"/>
    <property type="project" value="InterPro"/>
</dbReference>
<dbReference type="PANTHER" id="PTHR23090:SF9">
    <property type="entry name" value="GLUTAMINE-DEPENDENT NAD(+) SYNTHETASE"/>
    <property type="match status" value="1"/>
</dbReference>
<evidence type="ECO:0000256" key="5">
    <source>
        <dbReference type="ARBA" id="ARBA00022840"/>
    </source>
</evidence>
<comment type="similarity">
    <text evidence="1 8 9">Belongs to the NAD synthetase family.</text>
</comment>
<dbReference type="NCBIfam" id="TIGR00552">
    <property type="entry name" value="nadE"/>
    <property type="match status" value="1"/>
</dbReference>
<accession>A0A0E3LQA2</accession>
<dbReference type="SUPFAM" id="SSF52402">
    <property type="entry name" value="Adenine nucleotide alpha hydrolases-like"/>
    <property type="match status" value="1"/>
</dbReference>
<feature type="binding site" evidence="8">
    <location>
        <begin position="39"/>
        <end position="46"/>
    </location>
    <ligand>
        <name>ATP</name>
        <dbReference type="ChEBI" id="CHEBI:30616"/>
    </ligand>
</feature>
<keyword evidence="7 8" id="KW-0520">NAD</keyword>
<evidence type="ECO:0000256" key="8">
    <source>
        <dbReference type="HAMAP-Rule" id="MF_00193"/>
    </source>
</evidence>
<evidence type="ECO:0000256" key="9">
    <source>
        <dbReference type="RuleBase" id="RU003811"/>
    </source>
</evidence>
<evidence type="ECO:0000256" key="2">
    <source>
        <dbReference type="ARBA" id="ARBA00022598"/>
    </source>
</evidence>
<dbReference type="EC" id="6.3.1.5" evidence="8 10"/>
<dbReference type="HAMAP" id="MF_00193">
    <property type="entry name" value="NadE_ammonia_dep"/>
    <property type="match status" value="1"/>
</dbReference>
<evidence type="ECO:0000256" key="6">
    <source>
        <dbReference type="ARBA" id="ARBA00022842"/>
    </source>
</evidence>
<dbReference type="Gene3D" id="3.40.50.620">
    <property type="entry name" value="HUPs"/>
    <property type="match status" value="1"/>
</dbReference>
<dbReference type="PANTHER" id="PTHR23090">
    <property type="entry name" value="NH 3 /GLUTAMINE-DEPENDENT NAD + SYNTHETASE"/>
    <property type="match status" value="1"/>
</dbReference>
<dbReference type="InterPro" id="IPR014729">
    <property type="entry name" value="Rossmann-like_a/b/a_fold"/>
</dbReference>
<dbReference type="KEGG" id="mbar:MSBR2_1400"/>
<evidence type="ECO:0000256" key="7">
    <source>
        <dbReference type="ARBA" id="ARBA00023027"/>
    </source>
</evidence>
<evidence type="ECO:0000256" key="1">
    <source>
        <dbReference type="ARBA" id="ARBA00005859"/>
    </source>
</evidence>
<dbReference type="GO" id="GO:0005524">
    <property type="term" value="F:ATP binding"/>
    <property type="evidence" value="ECO:0007669"/>
    <property type="project" value="UniProtKB-UniRule"/>
</dbReference>
<dbReference type="InterPro" id="IPR022310">
    <property type="entry name" value="NAD/GMP_synthase"/>
</dbReference>
<feature type="binding site" evidence="8">
    <location>
        <position position="145"/>
    </location>
    <ligand>
        <name>ATP</name>
        <dbReference type="ChEBI" id="CHEBI:30616"/>
    </ligand>
</feature>
<evidence type="ECO:0000259" key="11">
    <source>
        <dbReference type="Pfam" id="PF02540"/>
    </source>
</evidence>
<dbReference type="InterPro" id="IPR003694">
    <property type="entry name" value="NAD_synthase"/>
</dbReference>
<feature type="binding site" description="in other chain" evidence="8">
    <location>
        <position position="158"/>
    </location>
    <ligand>
        <name>deamido-NAD(+)</name>
        <dbReference type="ChEBI" id="CHEBI:58437"/>
        <note>ligand shared between two neighboring subunits</note>
    </ligand>
</feature>
<evidence type="ECO:0000256" key="10">
    <source>
        <dbReference type="RuleBase" id="RU003812"/>
    </source>
</evidence>
<dbReference type="GO" id="GO:0046872">
    <property type="term" value="F:metal ion binding"/>
    <property type="evidence" value="ECO:0007669"/>
    <property type="project" value="UniProtKB-KW"/>
</dbReference>
<feature type="binding site" evidence="8">
    <location>
        <position position="174"/>
    </location>
    <ligand>
        <name>ATP</name>
        <dbReference type="ChEBI" id="CHEBI:30616"/>
    </ligand>
</feature>
<comment type="catalytic activity">
    <reaction evidence="8 10">
        <text>deamido-NAD(+) + NH4(+) + ATP = AMP + diphosphate + NAD(+) + H(+)</text>
        <dbReference type="Rhea" id="RHEA:21188"/>
        <dbReference type="ChEBI" id="CHEBI:15378"/>
        <dbReference type="ChEBI" id="CHEBI:28938"/>
        <dbReference type="ChEBI" id="CHEBI:30616"/>
        <dbReference type="ChEBI" id="CHEBI:33019"/>
        <dbReference type="ChEBI" id="CHEBI:57540"/>
        <dbReference type="ChEBI" id="CHEBI:58437"/>
        <dbReference type="ChEBI" id="CHEBI:456215"/>
        <dbReference type="EC" id="6.3.1.5"/>
    </reaction>
</comment>
<comment type="function">
    <text evidence="8">Catalyzes the ATP-dependent amidation of deamido-NAD to form NAD. Uses ammonia as a nitrogen source.</text>
</comment>
<feature type="binding site" description="in other chain" evidence="8">
    <location>
        <begin position="255"/>
        <end position="256"/>
    </location>
    <ligand>
        <name>deamido-NAD(+)</name>
        <dbReference type="ChEBI" id="CHEBI:58437"/>
        <note>ligand shared between two neighboring subunits</note>
    </ligand>
</feature>
<reference evidence="12 13" key="1">
    <citation type="submission" date="2014-07" db="EMBL/GenBank/DDBJ databases">
        <title>Methanogenic archaea and the global carbon cycle.</title>
        <authorList>
            <person name="Henriksen J.R."/>
            <person name="Luke J."/>
            <person name="Reinhart S."/>
            <person name="Benedict M.N."/>
            <person name="Youngblut N.D."/>
            <person name="Metcalf M.E."/>
            <person name="Whitaker R.J."/>
            <person name="Metcalf W.W."/>
        </authorList>
    </citation>
    <scope>NUCLEOTIDE SEQUENCE [LARGE SCALE GENOMIC DNA]</scope>
    <source>
        <strain evidence="12 13">227</strain>
    </source>
</reference>
<feature type="binding site" evidence="8">
    <location>
        <position position="165"/>
    </location>
    <ligand>
        <name>deamido-NAD(+)</name>
        <dbReference type="ChEBI" id="CHEBI:58437"/>
        <note>ligand shared between two neighboring subunits</note>
    </ligand>
</feature>
<dbReference type="AlphaFoldDB" id="A0A0E3LQA2"/>
<evidence type="ECO:0000313" key="13">
    <source>
        <dbReference type="Proteomes" id="UP000033079"/>
    </source>
</evidence>
<evidence type="ECO:0000256" key="4">
    <source>
        <dbReference type="ARBA" id="ARBA00022741"/>
    </source>
</evidence>